<feature type="transmembrane region" description="Helical" evidence="5">
    <location>
        <begin position="7"/>
        <end position="28"/>
    </location>
</feature>
<accession>A0A0A8J6N1</accession>
<feature type="transmembrane region" description="Helical" evidence="5">
    <location>
        <begin position="125"/>
        <end position="143"/>
    </location>
</feature>
<dbReference type="PANTHER" id="PTHR37422:SF13">
    <property type="entry name" value="LIPOPOLYSACCHARIDE BIOSYNTHESIS PROTEIN PA4999-RELATED"/>
    <property type="match status" value="1"/>
</dbReference>
<feature type="transmembrane region" description="Helical" evidence="5">
    <location>
        <begin position="163"/>
        <end position="180"/>
    </location>
</feature>
<proteinExistence type="predicted"/>
<feature type="transmembrane region" description="Helical" evidence="5">
    <location>
        <begin position="192"/>
        <end position="208"/>
    </location>
</feature>
<dbReference type="PANTHER" id="PTHR37422">
    <property type="entry name" value="TEICHURONIC ACID BIOSYNTHESIS PROTEIN TUAE"/>
    <property type="match status" value="1"/>
</dbReference>
<feature type="domain" description="O-antigen ligase-related" evidence="6">
    <location>
        <begin position="198"/>
        <end position="338"/>
    </location>
</feature>
<dbReference type="Pfam" id="PF04932">
    <property type="entry name" value="Wzy_C"/>
    <property type="match status" value="1"/>
</dbReference>
<evidence type="ECO:0000313" key="7">
    <source>
        <dbReference type="EMBL" id="BAQ01702.1"/>
    </source>
</evidence>
<name>A0A0A8J6N1_ECOLX</name>
<feature type="transmembrane region" description="Helical" evidence="5">
    <location>
        <begin position="359"/>
        <end position="375"/>
    </location>
</feature>
<evidence type="ECO:0000256" key="3">
    <source>
        <dbReference type="ARBA" id="ARBA00022989"/>
    </source>
</evidence>
<feature type="transmembrane region" description="Helical" evidence="5">
    <location>
        <begin position="322"/>
        <end position="347"/>
    </location>
</feature>
<feature type="transmembrane region" description="Helical" evidence="5">
    <location>
        <begin position="34"/>
        <end position="53"/>
    </location>
</feature>
<dbReference type="AlphaFoldDB" id="A0A0A8J6N1"/>
<feature type="transmembrane region" description="Helical" evidence="5">
    <location>
        <begin position="65"/>
        <end position="85"/>
    </location>
</feature>
<keyword evidence="2 5" id="KW-0812">Transmembrane</keyword>
<comment type="subcellular location">
    <subcellularLocation>
        <location evidence="1">Membrane</location>
        <topology evidence="1">Multi-pass membrane protein</topology>
    </subcellularLocation>
</comment>
<reference evidence="7" key="1">
    <citation type="journal article" date="2014" name="DNA Res.">
        <title>A complete view of the genetic diversity of the Escherichia coli O-antigen biosynthesis gene cluster.</title>
        <authorList>
            <person name="Iguchi A."/>
            <person name="Iyoda S."/>
            <person name="Kikuchi T."/>
            <person name="Ogura Y."/>
            <person name="Katsura K."/>
            <person name="Ohnishi M."/>
            <person name="Hayashi T."/>
            <person name="Thomson N.R."/>
        </authorList>
    </citation>
    <scope>NUCLEOTIDE SEQUENCE</scope>
    <source>
        <strain evidence="7">1111-55</strain>
    </source>
</reference>
<evidence type="ECO:0000256" key="2">
    <source>
        <dbReference type="ARBA" id="ARBA00022692"/>
    </source>
</evidence>
<evidence type="ECO:0000259" key="6">
    <source>
        <dbReference type="Pfam" id="PF04932"/>
    </source>
</evidence>
<dbReference type="RefSeq" id="WP_158642112.1">
    <property type="nucleotide sequence ID" value="NZ_JAIQYE010000188.1"/>
</dbReference>
<evidence type="ECO:0000256" key="5">
    <source>
        <dbReference type="SAM" id="Phobius"/>
    </source>
</evidence>
<organism evidence="7">
    <name type="scientific">Escherichia coli</name>
    <dbReference type="NCBI Taxonomy" id="562"/>
    <lineage>
        <taxon>Bacteria</taxon>
        <taxon>Pseudomonadati</taxon>
        <taxon>Pseudomonadota</taxon>
        <taxon>Gammaproteobacteria</taxon>
        <taxon>Enterobacterales</taxon>
        <taxon>Enterobacteriaceae</taxon>
        <taxon>Escherichia</taxon>
    </lineage>
</organism>
<feature type="transmembrane region" description="Helical" evidence="5">
    <location>
        <begin position="236"/>
        <end position="253"/>
    </location>
</feature>
<keyword evidence="4 5" id="KW-0472">Membrane</keyword>
<feature type="transmembrane region" description="Helical" evidence="5">
    <location>
        <begin position="97"/>
        <end position="113"/>
    </location>
</feature>
<protein>
    <submittedName>
        <fullName evidence="7">O-antigen polymerase</fullName>
    </submittedName>
</protein>
<keyword evidence="3 5" id="KW-1133">Transmembrane helix</keyword>
<gene>
    <name evidence="7" type="primary">wzy</name>
</gene>
<evidence type="ECO:0000256" key="4">
    <source>
        <dbReference type="ARBA" id="ARBA00023136"/>
    </source>
</evidence>
<feature type="transmembrane region" description="Helical" evidence="5">
    <location>
        <begin position="214"/>
        <end position="229"/>
    </location>
</feature>
<evidence type="ECO:0000256" key="1">
    <source>
        <dbReference type="ARBA" id="ARBA00004141"/>
    </source>
</evidence>
<sequence>MSSTQVFSLLLGFYLVSVNLLIIPLDYFNVERSILIIPYVFIFSLSLFFFALATIGDFYKSPKQIFYVQVCFVFVIIIPSCLSFIQNTLLEVVPSMMRYMSYLFTFVFVYYFSAKNWFTVKNLDVSIKFISIILFIFSILQIVKGEMIYMNGAYRLSSIYGTTPAGFALITLVFSVYFYSQLHVSDSGKFKKIFPFAFFMINVSMMALTQSRQSIMTLLLLICIFHFVRAKNIFKFFSLIFILLLIYVFYLLVVNTDFFPRLTQMLFNYSSDSSTHTRISIITQSYEHLDVNDLIYGIGLGGFNHFYYKISGEIGVAAHNDFFLFFVEGGVIALFFYCLFLCGGVSFWGRAIKQQGDSYFTPLLVFCALYVFSFLNNPYYYPQVQVVASALMGVYLSEYIKKQKVNYVLP</sequence>
<dbReference type="GO" id="GO:0016020">
    <property type="term" value="C:membrane"/>
    <property type="evidence" value="ECO:0007669"/>
    <property type="project" value="UniProtKB-SubCell"/>
</dbReference>
<dbReference type="EMBL" id="AB812059">
    <property type="protein sequence ID" value="BAQ01702.1"/>
    <property type="molecule type" value="Genomic_DNA"/>
</dbReference>
<dbReference type="InterPro" id="IPR051533">
    <property type="entry name" value="WaaL-like"/>
</dbReference>
<dbReference type="InterPro" id="IPR007016">
    <property type="entry name" value="O-antigen_ligase-rel_domated"/>
</dbReference>